<sequence>MHHMKHICIILVLVITLGEAILSTEEEWQQFKSLHNKLYQSSEEEAYRFGIFKNNLEKIREHNEKYERGETTYKMGINQFSDLTFEEFERIYGKGLLNNDDGKL</sequence>
<protein>
    <recommendedName>
        <fullName evidence="2">Cathepsin propeptide inhibitor domain-containing protein</fullName>
    </recommendedName>
</protein>
<comment type="caution">
    <text evidence="3">The sequence shown here is derived from an EMBL/GenBank/DDBJ whole genome shotgun (WGS) entry which is preliminary data.</text>
</comment>
<keyword evidence="4" id="KW-1185">Reference proteome</keyword>
<evidence type="ECO:0000256" key="1">
    <source>
        <dbReference type="SAM" id="SignalP"/>
    </source>
</evidence>
<dbReference type="AlphaFoldDB" id="A0ABD1EJ73"/>
<dbReference type="InterPro" id="IPR013201">
    <property type="entry name" value="Prot_inhib_I29"/>
</dbReference>
<feature type="signal peptide" evidence="1">
    <location>
        <begin position="1"/>
        <end position="20"/>
    </location>
</feature>
<name>A0ABD1EJ73_HYPHA</name>
<reference evidence="3 4" key="1">
    <citation type="submission" date="2024-05" db="EMBL/GenBank/DDBJ databases">
        <title>Genetic variation in Jamaican populations of the coffee berry borer (Hypothenemus hampei).</title>
        <authorList>
            <person name="Errbii M."/>
            <person name="Myrie A."/>
        </authorList>
    </citation>
    <scope>NUCLEOTIDE SEQUENCE [LARGE SCALE GENOMIC DNA]</scope>
    <source>
        <strain evidence="3">JA-Hopewell-2020-01-JO</strain>
        <tissue evidence="3">Whole body</tissue>
    </source>
</reference>
<dbReference type="EMBL" id="JBDJPC010000007">
    <property type="protein sequence ID" value="KAL1494750.1"/>
    <property type="molecule type" value="Genomic_DNA"/>
</dbReference>
<organism evidence="3 4">
    <name type="scientific">Hypothenemus hampei</name>
    <name type="common">Coffee berry borer</name>
    <dbReference type="NCBI Taxonomy" id="57062"/>
    <lineage>
        <taxon>Eukaryota</taxon>
        <taxon>Metazoa</taxon>
        <taxon>Ecdysozoa</taxon>
        <taxon>Arthropoda</taxon>
        <taxon>Hexapoda</taxon>
        <taxon>Insecta</taxon>
        <taxon>Pterygota</taxon>
        <taxon>Neoptera</taxon>
        <taxon>Endopterygota</taxon>
        <taxon>Coleoptera</taxon>
        <taxon>Polyphaga</taxon>
        <taxon>Cucujiformia</taxon>
        <taxon>Curculionidae</taxon>
        <taxon>Scolytinae</taxon>
        <taxon>Hypothenemus</taxon>
    </lineage>
</organism>
<gene>
    <name evidence="3" type="ORF">ABEB36_010298</name>
</gene>
<keyword evidence="1" id="KW-0732">Signal</keyword>
<evidence type="ECO:0000313" key="4">
    <source>
        <dbReference type="Proteomes" id="UP001566132"/>
    </source>
</evidence>
<accession>A0ABD1EJ73</accession>
<dbReference type="FunFam" id="1.10.287.2250:FF:000003">
    <property type="entry name" value="Cathepsin L"/>
    <property type="match status" value="1"/>
</dbReference>
<feature type="domain" description="Cathepsin propeptide inhibitor" evidence="2">
    <location>
        <begin position="28"/>
        <end position="88"/>
    </location>
</feature>
<dbReference type="SUPFAM" id="SSF54001">
    <property type="entry name" value="Cysteine proteinases"/>
    <property type="match status" value="1"/>
</dbReference>
<evidence type="ECO:0000313" key="3">
    <source>
        <dbReference type="EMBL" id="KAL1494750.1"/>
    </source>
</evidence>
<evidence type="ECO:0000259" key="2">
    <source>
        <dbReference type="SMART" id="SM00848"/>
    </source>
</evidence>
<feature type="chain" id="PRO_5044753500" description="Cathepsin propeptide inhibitor domain-containing protein" evidence="1">
    <location>
        <begin position="21"/>
        <end position="104"/>
    </location>
</feature>
<dbReference type="Proteomes" id="UP001566132">
    <property type="component" value="Unassembled WGS sequence"/>
</dbReference>
<dbReference type="Gene3D" id="1.10.287.2250">
    <property type="match status" value="1"/>
</dbReference>
<proteinExistence type="predicted"/>
<dbReference type="InterPro" id="IPR038765">
    <property type="entry name" value="Papain-like_cys_pep_sf"/>
</dbReference>
<dbReference type="Pfam" id="PF08246">
    <property type="entry name" value="Inhibitor_I29"/>
    <property type="match status" value="1"/>
</dbReference>
<dbReference type="SMART" id="SM00848">
    <property type="entry name" value="Inhibitor_I29"/>
    <property type="match status" value="1"/>
</dbReference>